<comment type="caution">
    <text evidence="1">Lacks conserved residue(s) required for the propagation of feature annotation.</text>
</comment>
<comment type="function">
    <text evidence="1">Involved in DNA damage repair.</text>
</comment>
<name>A0A7C5TGC1_9CREN</name>
<evidence type="ECO:0000259" key="2">
    <source>
        <dbReference type="Pfam" id="PF04894"/>
    </source>
</evidence>
<keyword evidence="1" id="KW-0234">DNA repair</keyword>
<comment type="caution">
    <text evidence="4">The sequence shown here is derived from an EMBL/GenBank/DDBJ whole genome shotgun (WGS) entry which is preliminary data.</text>
</comment>
<evidence type="ECO:0000256" key="1">
    <source>
        <dbReference type="HAMAP-Rule" id="MF_02096"/>
    </source>
</evidence>
<dbReference type="EMBL" id="DRZI01000016">
    <property type="protein sequence ID" value="HHP81115.1"/>
    <property type="molecule type" value="Genomic_DNA"/>
</dbReference>
<dbReference type="InterPro" id="IPR006978">
    <property type="entry name" value="Nre_N"/>
</dbReference>
<protein>
    <recommendedName>
        <fullName evidence="1">DNA repair protein</fullName>
    </recommendedName>
</protein>
<dbReference type="InterPro" id="IPR006979">
    <property type="entry name" value="Nre_C"/>
</dbReference>
<comment type="similarity">
    <text evidence="1">Belongs to the Nre family.</text>
</comment>
<keyword evidence="1" id="KW-0227">DNA damage</keyword>
<gene>
    <name evidence="4" type="ORF">ENM84_00465</name>
</gene>
<evidence type="ECO:0000313" key="4">
    <source>
        <dbReference type="EMBL" id="HHP81115.1"/>
    </source>
</evidence>
<organism evidence="4">
    <name type="scientific">Ignisphaera aggregans</name>
    <dbReference type="NCBI Taxonomy" id="334771"/>
    <lineage>
        <taxon>Archaea</taxon>
        <taxon>Thermoproteota</taxon>
        <taxon>Thermoprotei</taxon>
        <taxon>Desulfurococcales</taxon>
        <taxon>Desulfurococcaceae</taxon>
        <taxon>Ignisphaera</taxon>
    </lineage>
</organism>
<dbReference type="PANTHER" id="PTHR38136:SF3">
    <property type="entry name" value="DNA REPAIR PROTEIN"/>
    <property type="match status" value="1"/>
</dbReference>
<evidence type="ECO:0000259" key="3">
    <source>
        <dbReference type="Pfam" id="PF04895"/>
    </source>
</evidence>
<dbReference type="GO" id="GO:0006281">
    <property type="term" value="P:DNA repair"/>
    <property type="evidence" value="ECO:0007669"/>
    <property type="project" value="UniProtKB-UniRule"/>
</dbReference>
<dbReference type="HAMAP" id="MF_02096">
    <property type="entry name" value="Nre"/>
    <property type="match status" value="1"/>
</dbReference>
<accession>A0A7C5TGC1</accession>
<dbReference type="AlphaFoldDB" id="A0A7C5TGC1"/>
<reference evidence="4" key="1">
    <citation type="journal article" date="2020" name="mSystems">
        <title>Genome- and Community-Level Interaction Insights into Carbon Utilization and Element Cycling Functions of Hydrothermarchaeota in Hydrothermal Sediment.</title>
        <authorList>
            <person name="Zhou Z."/>
            <person name="Liu Y."/>
            <person name="Xu W."/>
            <person name="Pan J."/>
            <person name="Luo Z.H."/>
            <person name="Li M."/>
        </authorList>
    </citation>
    <scope>NUCLEOTIDE SEQUENCE [LARGE SCALE GENOMIC DNA]</scope>
    <source>
        <strain evidence="4">SpSt-1121</strain>
    </source>
</reference>
<dbReference type="InterPro" id="IPR033167">
    <property type="entry name" value="Nre"/>
</dbReference>
<feature type="domain" description="Archaeal Nre C-terminal" evidence="3">
    <location>
        <begin position="308"/>
        <end position="408"/>
    </location>
</feature>
<dbReference type="PANTHER" id="PTHR38136">
    <property type="entry name" value="DNA REPAIR PROTEIN"/>
    <property type="match status" value="1"/>
</dbReference>
<dbReference type="Pfam" id="PF04894">
    <property type="entry name" value="Nre_N"/>
    <property type="match status" value="1"/>
</dbReference>
<sequence>MVKNSPRLCIICKGHRLLCGLSKCPFLTSYVKRVSIASKIMDKVIDGSTPPNVVVGESGYPYTSIYLGLPPGVYGDEAKLFDDPYSWHLKLGLEDIIEIRSGMAMLILPRIYVKDFEKLYESEVGLAAVSLKPVDAEGVVSKVLKTDMEFDYILPPTGPRILARDVKVVGDLKIPRKLEEMVFEDVKALEAIEELYRYGVDFYTIVRALSIGFLGYRNRRRIVPTRWAITAVDSSIGKSLLDAIKLYPEASETLVFYSEYLYNKYLVILSPGPYKAMWIEAWHPKAIYNPSKDIQWLEVRETKPNIFTAMDGGFIAARTSVLEYLYTAKRQAKVAILREILPQYIYPVGSWQIRQTVKHALTKGPILKNPSEEELRIFIEKSMNIPREAIEKAIEFIYEKKQLKLDRFSIKFK</sequence>
<dbReference type="Pfam" id="PF04895">
    <property type="entry name" value="Nre_C"/>
    <property type="match status" value="1"/>
</dbReference>
<feature type="domain" description="Archaeal Nre N-terminal" evidence="2">
    <location>
        <begin position="18"/>
        <end position="289"/>
    </location>
</feature>
<proteinExistence type="inferred from homology"/>